<dbReference type="GO" id="GO:0016874">
    <property type="term" value="F:ligase activity"/>
    <property type="evidence" value="ECO:0007669"/>
    <property type="project" value="UniProtKB-KW"/>
</dbReference>
<dbReference type="NCBIfam" id="TIGR02258">
    <property type="entry name" value="2_5_ligase"/>
    <property type="match status" value="1"/>
</dbReference>
<evidence type="ECO:0000313" key="4">
    <source>
        <dbReference type="EMBL" id="MBA2881771.1"/>
    </source>
</evidence>
<comment type="catalytic activity">
    <reaction evidence="2">
        <text>a 3'-end 2',3'-cyclophospho-ribonucleotide-RNA + H2O = a 3'-end 2'-phospho-ribonucleotide-RNA + H(+)</text>
        <dbReference type="Rhea" id="RHEA:11828"/>
        <dbReference type="Rhea" id="RHEA-COMP:10464"/>
        <dbReference type="Rhea" id="RHEA-COMP:17353"/>
        <dbReference type="ChEBI" id="CHEBI:15377"/>
        <dbReference type="ChEBI" id="CHEBI:15378"/>
        <dbReference type="ChEBI" id="CHEBI:83064"/>
        <dbReference type="ChEBI" id="CHEBI:173113"/>
        <dbReference type="EC" id="3.1.4.58"/>
    </reaction>
</comment>
<comment type="function">
    <text evidence="2">Hydrolyzes RNA 2',3'-cyclic phosphodiester to an RNA 2'-phosphomonoester.</text>
</comment>
<dbReference type="HAMAP" id="MF_01940">
    <property type="entry name" value="RNA_CPDase"/>
    <property type="match status" value="1"/>
</dbReference>
<dbReference type="InterPro" id="IPR004175">
    <property type="entry name" value="RNA_CPDase"/>
</dbReference>
<dbReference type="GO" id="GO:0004113">
    <property type="term" value="F:2',3'-cyclic-nucleotide 3'-phosphodiesterase activity"/>
    <property type="evidence" value="ECO:0007669"/>
    <property type="project" value="InterPro"/>
</dbReference>
<feature type="active site" description="Proton donor" evidence="2">
    <location>
        <position position="58"/>
    </location>
</feature>
<dbReference type="RefSeq" id="WP_181551426.1">
    <property type="nucleotide sequence ID" value="NZ_JACDUS010000005.1"/>
</dbReference>
<dbReference type="EMBL" id="JACDUS010000005">
    <property type="protein sequence ID" value="MBA2881771.1"/>
    <property type="molecule type" value="Genomic_DNA"/>
</dbReference>
<accession>A0A7W0C9R3</accession>
<feature type="short sequence motif" description="HXTX 1" evidence="2">
    <location>
        <begin position="58"/>
        <end position="61"/>
    </location>
</feature>
<reference evidence="4 5" key="1">
    <citation type="submission" date="2020-07" db="EMBL/GenBank/DDBJ databases">
        <title>Genomic Encyclopedia of Type Strains, Phase IV (KMG-IV): sequencing the most valuable type-strain genomes for metagenomic binning, comparative biology and taxonomic classification.</title>
        <authorList>
            <person name="Goeker M."/>
        </authorList>
    </citation>
    <scope>NUCLEOTIDE SEQUENCE [LARGE SCALE GENOMIC DNA]</scope>
    <source>
        <strain evidence="4 5">DSM 17721</strain>
    </source>
</reference>
<dbReference type="Gene3D" id="3.90.1140.10">
    <property type="entry name" value="Cyclic phosphodiesterase"/>
    <property type="match status" value="1"/>
</dbReference>
<feature type="domain" description="Phosphoesterase HXTX" evidence="3">
    <location>
        <begin position="116"/>
        <end position="194"/>
    </location>
</feature>
<evidence type="ECO:0000259" key="3">
    <source>
        <dbReference type="Pfam" id="PF02834"/>
    </source>
</evidence>
<evidence type="ECO:0000256" key="1">
    <source>
        <dbReference type="ARBA" id="ARBA00022801"/>
    </source>
</evidence>
<dbReference type="EC" id="3.1.4.58" evidence="2"/>
<dbReference type="GO" id="GO:0008664">
    <property type="term" value="F:RNA 2',3'-cyclic 3'-phosphodiesterase activity"/>
    <property type="evidence" value="ECO:0007669"/>
    <property type="project" value="UniProtKB-EC"/>
</dbReference>
<sequence length="208" mass="22618">MTDKDTQQDRVQAQTGDSVRAFIAVRLPGEVTAALADLQARLRKFGLKMKYTAPENIHLTLKFLGPVPASAVKAVSAATAEAISGFSKMRIDARGLGVFPGIRRPRVMWTGIGGQTQELACLQQAVEEKMAELGFERERREFTGHLTLGRFKTKPDPAGVADAIEQFGDFCAGPFEIQSVQLFESTLTPKGPVYRVISGHGLDAEPMV</sequence>
<dbReference type="PANTHER" id="PTHR35561">
    <property type="entry name" value="RNA 2',3'-CYCLIC PHOSPHODIESTERASE"/>
    <property type="match status" value="1"/>
</dbReference>
<evidence type="ECO:0000313" key="5">
    <source>
        <dbReference type="Proteomes" id="UP000525298"/>
    </source>
</evidence>
<dbReference type="Pfam" id="PF02834">
    <property type="entry name" value="LigT_PEase"/>
    <property type="match status" value="2"/>
</dbReference>
<keyword evidence="5" id="KW-1185">Reference proteome</keyword>
<dbReference type="Proteomes" id="UP000525298">
    <property type="component" value="Unassembled WGS sequence"/>
</dbReference>
<protein>
    <recommendedName>
        <fullName evidence="2">RNA 2',3'-cyclic phosphodiesterase</fullName>
        <shortName evidence="2">RNA 2',3'-CPDase</shortName>
        <ecNumber evidence="2">3.1.4.58</ecNumber>
    </recommendedName>
</protein>
<gene>
    <name evidence="4" type="ORF">HNR65_002102</name>
</gene>
<keyword evidence="1 2" id="KW-0378">Hydrolase</keyword>
<keyword evidence="4" id="KW-0436">Ligase</keyword>
<feature type="short sequence motif" description="HXTX 2" evidence="2">
    <location>
        <begin position="145"/>
        <end position="148"/>
    </location>
</feature>
<dbReference type="SUPFAM" id="SSF55144">
    <property type="entry name" value="LigT-like"/>
    <property type="match status" value="1"/>
</dbReference>
<proteinExistence type="inferred from homology"/>
<feature type="domain" description="Phosphoesterase HXTX" evidence="3">
    <location>
        <begin position="26"/>
        <end position="109"/>
    </location>
</feature>
<organism evidence="4 5">
    <name type="scientific">Desulfosalsimonas propionicica</name>
    <dbReference type="NCBI Taxonomy" id="332175"/>
    <lineage>
        <taxon>Bacteria</taxon>
        <taxon>Pseudomonadati</taxon>
        <taxon>Thermodesulfobacteriota</taxon>
        <taxon>Desulfobacteria</taxon>
        <taxon>Desulfobacterales</taxon>
        <taxon>Desulfosalsimonadaceae</taxon>
        <taxon>Desulfosalsimonas</taxon>
    </lineage>
</organism>
<feature type="active site" description="Proton acceptor" evidence="2">
    <location>
        <position position="145"/>
    </location>
</feature>
<name>A0A7W0C9R3_9BACT</name>
<dbReference type="InterPro" id="IPR014051">
    <property type="entry name" value="Phosphoesterase_HXTX"/>
</dbReference>
<comment type="similarity">
    <text evidence="2">Belongs to the 2H phosphoesterase superfamily. ThpR family.</text>
</comment>
<dbReference type="InterPro" id="IPR009097">
    <property type="entry name" value="Cyclic_Pdiesterase"/>
</dbReference>
<comment type="caution">
    <text evidence="4">The sequence shown here is derived from an EMBL/GenBank/DDBJ whole genome shotgun (WGS) entry which is preliminary data.</text>
</comment>
<evidence type="ECO:0000256" key="2">
    <source>
        <dbReference type="HAMAP-Rule" id="MF_01940"/>
    </source>
</evidence>
<dbReference type="AlphaFoldDB" id="A0A7W0C9R3"/>
<dbReference type="PANTHER" id="PTHR35561:SF1">
    <property type="entry name" value="RNA 2',3'-CYCLIC PHOSPHODIESTERASE"/>
    <property type="match status" value="1"/>
</dbReference>